<dbReference type="InterPro" id="IPR036188">
    <property type="entry name" value="FAD/NAD-bd_sf"/>
</dbReference>
<dbReference type="EMBL" id="KN832891">
    <property type="protein sequence ID" value="KIM94184.1"/>
    <property type="molecule type" value="Genomic_DNA"/>
</dbReference>
<accession>A0A0C3GSC7</accession>
<reference evidence="2 3" key="1">
    <citation type="submission" date="2014-04" db="EMBL/GenBank/DDBJ databases">
        <authorList>
            <consortium name="DOE Joint Genome Institute"/>
            <person name="Kuo A."/>
            <person name="Martino E."/>
            <person name="Perotto S."/>
            <person name="Kohler A."/>
            <person name="Nagy L.G."/>
            <person name="Floudas D."/>
            <person name="Copeland A."/>
            <person name="Barry K.W."/>
            <person name="Cichocki N."/>
            <person name="Veneault-Fourrey C."/>
            <person name="LaButti K."/>
            <person name="Lindquist E.A."/>
            <person name="Lipzen A."/>
            <person name="Lundell T."/>
            <person name="Morin E."/>
            <person name="Murat C."/>
            <person name="Sun H."/>
            <person name="Tunlid A."/>
            <person name="Henrissat B."/>
            <person name="Grigoriev I.V."/>
            <person name="Hibbett D.S."/>
            <person name="Martin F."/>
            <person name="Nordberg H.P."/>
            <person name="Cantor M.N."/>
            <person name="Hua S.X."/>
        </authorList>
    </citation>
    <scope>NUCLEOTIDE SEQUENCE [LARGE SCALE GENOMIC DNA]</scope>
    <source>
        <strain evidence="2 3">Zn</strain>
    </source>
</reference>
<dbReference type="PANTHER" id="PTHR13847:SF279">
    <property type="entry name" value="FAD DEPENDENT OXIDOREDUCTASE DOMAIN-CONTAINING PROTEIN-RELATED"/>
    <property type="match status" value="1"/>
</dbReference>
<dbReference type="Gene3D" id="3.50.50.60">
    <property type="entry name" value="FAD/NAD(P)-binding domain"/>
    <property type="match status" value="1"/>
</dbReference>
<dbReference type="Pfam" id="PF01266">
    <property type="entry name" value="DAO"/>
    <property type="match status" value="1"/>
</dbReference>
<dbReference type="InParanoid" id="A0A0C3GSC7"/>
<dbReference type="Gene3D" id="3.30.9.10">
    <property type="entry name" value="D-Amino Acid Oxidase, subunit A, domain 2"/>
    <property type="match status" value="1"/>
</dbReference>
<keyword evidence="3" id="KW-1185">Reference proteome</keyword>
<protein>
    <recommendedName>
        <fullName evidence="1">FAD dependent oxidoreductase domain-containing protein</fullName>
    </recommendedName>
</protein>
<name>A0A0C3GSC7_OIDMZ</name>
<dbReference type="HOGENOM" id="CLU_022730_0_1_1"/>
<dbReference type="GO" id="GO:0005737">
    <property type="term" value="C:cytoplasm"/>
    <property type="evidence" value="ECO:0007669"/>
    <property type="project" value="TreeGrafter"/>
</dbReference>
<proteinExistence type="predicted"/>
<evidence type="ECO:0000313" key="3">
    <source>
        <dbReference type="Proteomes" id="UP000054321"/>
    </source>
</evidence>
<dbReference type="Proteomes" id="UP000054321">
    <property type="component" value="Unassembled WGS sequence"/>
</dbReference>
<dbReference type="PANTHER" id="PTHR13847">
    <property type="entry name" value="SARCOSINE DEHYDROGENASE-RELATED"/>
    <property type="match status" value="1"/>
</dbReference>
<evidence type="ECO:0000313" key="2">
    <source>
        <dbReference type="EMBL" id="KIM94184.1"/>
    </source>
</evidence>
<feature type="domain" description="FAD dependent oxidoreductase" evidence="1">
    <location>
        <begin position="45"/>
        <end position="423"/>
    </location>
</feature>
<dbReference type="SUPFAM" id="SSF51905">
    <property type="entry name" value="FAD/NAD(P)-binding domain"/>
    <property type="match status" value="1"/>
</dbReference>
<organism evidence="2 3">
    <name type="scientific">Oidiodendron maius (strain Zn)</name>
    <dbReference type="NCBI Taxonomy" id="913774"/>
    <lineage>
        <taxon>Eukaryota</taxon>
        <taxon>Fungi</taxon>
        <taxon>Dikarya</taxon>
        <taxon>Ascomycota</taxon>
        <taxon>Pezizomycotina</taxon>
        <taxon>Leotiomycetes</taxon>
        <taxon>Leotiomycetes incertae sedis</taxon>
        <taxon>Myxotrichaceae</taxon>
        <taxon>Oidiodendron</taxon>
    </lineage>
</organism>
<reference evidence="3" key="2">
    <citation type="submission" date="2015-01" db="EMBL/GenBank/DDBJ databases">
        <title>Evolutionary Origins and Diversification of the Mycorrhizal Mutualists.</title>
        <authorList>
            <consortium name="DOE Joint Genome Institute"/>
            <consortium name="Mycorrhizal Genomics Consortium"/>
            <person name="Kohler A."/>
            <person name="Kuo A."/>
            <person name="Nagy L.G."/>
            <person name="Floudas D."/>
            <person name="Copeland A."/>
            <person name="Barry K.W."/>
            <person name="Cichocki N."/>
            <person name="Veneault-Fourrey C."/>
            <person name="LaButti K."/>
            <person name="Lindquist E.A."/>
            <person name="Lipzen A."/>
            <person name="Lundell T."/>
            <person name="Morin E."/>
            <person name="Murat C."/>
            <person name="Riley R."/>
            <person name="Ohm R."/>
            <person name="Sun H."/>
            <person name="Tunlid A."/>
            <person name="Henrissat B."/>
            <person name="Grigoriev I.V."/>
            <person name="Hibbett D.S."/>
            <person name="Martin F."/>
        </authorList>
    </citation>
    <scope>NUCLEOTIDE SEQUENCE [LARGE SCALE GENOMIC DNA]</scope>
    <source>
        <strain evidence="3">Zn</strain>
    </source>
</reference>
<dbReference type="OrthoDB" id="429143at2759"/>
<dbReference type="STRING" id="913774.A0A0C3GSC7"/>
<dbReference type="InterPro" id="IPR006076">
    <property type="entry name" value="FAD-dep_OxRdtase"/>
</dbReference>
<dbReference type="AlphaFoldDB" id="A0A0C3GSC7"/>
<gene>
    <name evidence="2" type="ORF">OIDMADRAFT_106825</name>
</gene>
<evidence type="ECO:0000259" key="1">
    <source>
        <dbReference type="Pfam" id="PF01266"/>
    </source>
</evidence>
<sequence length="458" mass="50475">MGGGEEITTRNRMLPVPNSTASYWRNDAHWLDEYRSTEQLPSQADIVIIGTGIAGVSTAYHLQDRAGNRDTLQPTILLLEARQVCSGATGRNGGHIKKLPSTIDVLIQNYGITAAGEIVKFIRANIYGVKSVIEKEKIDAEAELRRSFDVSIDTEDAKEVKRKFEEQFKSGFPLTEDVAYIGRSLRSITSIHDAKAGLSTPVLSLWPYKFVTQLLERVLSKGHVNLQTNTAVTAIETHGDDGGYTVNTSRGQVKTPTVIFATNGYTAGLLPQYRNIITPTKATASHITVPPGQHAPYLSNTYNLRYAPNRVDYLNPRPDGSIVVGGGKWTYEKDRELWYDVHDDSTLIEPARYYFDGLMQRHFRGWEDSNAETESVWTGIQGVTKDGLPHIGKVPGTSGQYVLAGYNGGGMALAFMAALAVARMVRDQISFEQTGVPMCMKTTQARLNGGDEKTEKQP</sequence>